<dbReference type="PRINTS" id="PR00368">
    <property type="entry name" value="FADPNR"/>
</dbReference>
<dbReference type="EMBL" id="QICM01000016">
    <property type="protein sequence ID" value="PXV64768.1"/>
    <property type="molecule type" value="Genomic_DNA"/>
</dbReference>
<dbReference type="PANTHER" id="PTHR42887:SF2">
    <property type="entry name" value="OS12G0638800 PROTEIN"/>
    <property type="match status" value="1"/>
</dbReference>
<keyword evidence="2" id="KW-0285">Flavoprotein</keyword>
<dbReference type="InterPro" id="IPR055178">
    <property type="entry name" value="RsdA/BaiN/AoA(So)-like_dom"/>
</dbReference>
<comment type="cofactor">
    <cofactor evidence="1">
        <name>FAD</name>
        <dbReference type="ChEBI" id="CHEBI:57692"/>
    </cofactor>
</comment>
<reference evidence="6 8" key="1">
    <citation type="submission" date="2018-04" db="EMBL/GenBank/DDBJ databases">
        <title>Subsurface microbial communities from deep shales in Ohio and West Virginia, USA.</title>
        <authorList>
            <person name="Wrighton K."/>
        </authorList>
    </citation>
    <scope>NUCLEOTIDE SEQUENCE [LARGE SCALE GENOMIC DNA]</scope>
    <source>
        <strain evidence="6 8">MSL28</strain>
    </source>
</reference>
<dbReference type="InterPro" id="IPR004792">
    <property type="entry name" value="BaiN-like"/>
</dbReference>
<feature type="domain" description="RsdA/BaiN/AoA(So)-like Rossmann fold-like" evidence="4">
    <location>
        <begin position="4"/>
        <end position="403"/>
    </location>
</feature>
<dbReference type="SUPFAM" id="SSF51905">
    <property type="entry name" value="FAD/NAD(P)-binding domain"/>
    <property type="match status" value="1"/>
</dbReference>
<dbReference type="InterPro" id="IPR023166">
    <property type="entry name" value="BaiN-like_dom_sf"/>
</dbReference>
<dbReference type="Pfam" id="PF03486">
    <property type="entry name" value="HI0933_like"/>
    <property type="match status" value="1"/>
</dbReference>
<dbReference type="EMBL" id="SOAA01000001">
    <property type="protein sequence ID" value="TDS35344.1"/>
    <property type="molecule type" value="Genomic_DNA"/>
</dbReference>
<organism evidence="6 8">
    <name type="scientific">Halanaerobium congolense</name>
    <dbReference type="NCBI Taxonomy" id="54121"/>
    <lineage>
        <taxon>Bacteria</taxon>
        <taxon>Bacillati</taxon>
        <taxon>Bacillota</taxon>
        <taxon>Clostridia</taxon>
        <taxon>Halanaerobiales</taxon>
        <taxon>Halanaerobiaceae</taxon>
        <taxon>Halanaerobium</taxon>
    </lineage>
</organism>
<dbReference type="PANTHER" id="PTHR42887">
    <property type="entry name" value="OS12G0638800 PROTEIN"/>
    <property type="match status" value="1"/>
</dbReference>
<reference evidence="7 9" key="2">
    <citation type="submission" date="2019-03" db="EMBL/GenBank/DDBJ databases">
        <title>Deep subsurface shale carbon reservoir microbial communities from Ohio and West Virginia, USA.</title>
        <authorList>
            <person name="Wrighton K."/>
        </authorList>
    </citation>
    <scope>NUCLEOTIDE SEQUENCE [LARGE SCALE GENOMIC DNA]</scope>
    <source>
        <strain evidence="7 9">UTICA-S4D12</strain>
    </source>
</reference>
<accession>A0A318E6U5</accession>
<dbReference type="Gene3D" id="3.50.50.60">
    <property type="entry name" value="FAD/NAD(P)-binding domain"/>
    <property type="match status" value="1"/>
</dbReference>
<evidence type="ECO:0000313" key="9">
    <source>
        <dbReference type="Proteomes" id="UP000295758"/>
    </source>
</evidence>
<evidence type="ECO:0000256" key="3">
    <source>
        <dbReference type="ARBA" id="ARBA00022827"/>
    </source>
</evidence>
<evidence type="ECO:0000256" key="2">
    <source>
        <dbReference type="ARBA" id="ARBA00022630"/>
    </source>
</evidence>
<dbReference type="AlphaFoldDB" id="A0A318E6U5"/>
<dbReference type="Pfam" id="PF22780">
    <property type="entry name" value="HI0933_like_1st"/>
    <property type="match status" value="1"/>
</dbReference>
<dbReference type="InterPro" id="IPR057661">
    <property type="entry name" value="RsdA/BaiN/AoA(So)_Rossmann"/>
</dbReference>
<dbReference type="SUPFAM" id="SSF160996">
    <property type="entry name" value="HI0933 insert domain-like"/>
    <property type="match status" value="1"/>
</dbReference>
<proteinExistence type="predicted"/>
<dbReference type="Proteomes" id="UP000295758">
    <property type="component" value="Unassembled WGS sequence"/>
</dbReference>
<gene>
    <name evidence="7" type="ORF">BY453_10162</name>
    <name evidence="6" type="ORF">C8C78_1164</name>
</gene>
<evidence type="ECO:0000313" key="6">
    <source>
        <dbReference type="EMBL" id="PXV64768.1"/>
    </source>
</evidence>
<dbReference type="InterPro" id="IPR036188">
    <property type="entry name" value="FAD/NAD-bd_sf"/>
</dbReference>
<evidence type="ECO:0000313" key="8">
    <source>
        <dbReference type="Proteomes" id="UP000247389"/>
    </source>
</evidence>
<dbReference type="Proteomes" id="UP000247389">
    <property type="component" value="Unassembled WGS sequence"/>
</dbReference>
<feature type="domain" description="RsdA/BaiN/AoA(So)-like insert" evidence="5">
    <location>
        <begin position="194"/>
        <end position="351"/>
    </location>
</feature>
<name>A0A318E6U5_9FIRM</name>
<evidence type="ECO:0000313" key="7">
    <source>
        <dbReference type="EMBL" id="TDS35344.1"/>
    </source>
</evidence>
<sequence length="412" mass="46157">MNVDLIIAGAGPAGLFAAIQAAENNINKNILILEKNHSAGKKLLISGSGQCNLTHAGDISNFFDHYGNNFNFLLGPLYTFDNKMLMQFFKNRGLKFRKARGGKIFPDSNKASDILDVLIKECNKKNIKINYNEEVKKVNYNNNSNKFEITTSNNYYSSKFFLLTTGGKSFPKTGSTGDGFEIAADLGHKIIEPRPALAPVIIKNYKFKMLSGISLRNKEISLFRDNNLLKSWSGDLLLTHRGLSGPGIINYSRYIRSGDIIKVKLLNYNKNELENNLIKKIEREGKLNLLNLLIKYPLAQRLIEKILEIAKIDGSINAAHLNKKERKEIIEHFSSLEFKVKELAGFHQSMVTKGGIDLKEINPQNMESRIINNFFAAGEVLDIDGDTGGYNLQAAFSTAYLAGIEISERLKR</sequence>
<evidence type="ECO:0000259" key="5">
    <source>
        <dbReference type="Pfam" id="PF22780"/>
    </source>
</evidence>
<evidence type="ECO:0000256" key="1">
    <source>
        <dbReference type="ARBA" id="ARBA00001974"/>
    </source>
</evidence>
<dbReference type="RefSeq" id="WP_110300973.1">
    <property type="nucleotide sequence ID" value="NZ_QICM01000016.1"/>
</dbReference>
<evidence type="ECO:0000259" key="4">
    <source>
        <dbReference type="Pfam" id="PF03486"/>
    </source>
</evidence>
<comment type="caution">
    <text evidence="6">The sequence shown here is derived from an EMBL/GenBank/DDBJ whole genome shotgun (WGS) entry which is preliminary data.</text>
</comment>
<protein>
    <recommendedName>
        <fullName evidence="10">Flavoprotein, HI0933 family</fullName>
    </recommendedName>
</protein>
<dbReference type="Gene3D" id="2.40.30.10">
    <property type="entry name" value="Translation factors"/>
    <property type="match status" value="1"/>
</dbReference>
<keyword evidence="3" id="KW-0274">FAD</keyword>
<dbReference type="PRINTS" id="PR00411">
    <property type="entry name" value="PNDRDTASEI"/>
</dbReference>
<evidence type="ECO:0008006" key="10">
    <source>
        <dbReference type="Google" id="ProtNLM"/>
    </source>
</evidence>
<dbReference type="NCBIfam" id="TIGR00275">
    <property type="entry name" value="aminoacetone oxidase family FAD-binding enzyme"/>
    <property type="match status" value="1"/>
</dbReference>
<dbReference type="Gene3D" id="1.10.8.260">
    <property type="entry name" value="HI0933 insert domain-like"/>
    <property type="match status" value="1"/>
</dbReference>